<feature type="domain" description="DprA winged helix" evidence="3">
    <location>
        <begin position="322"/>
        <end position="366"/>
    </location>
</feature>
<accession>A0A1I5RDA3</accession>
<evidence type="ECO:0000313" key="4">
    <source>
        <dbReference type="EMBL" id="SFP56301.1"/>
    </source>
</evidence>
<feature type="domain" description="Smf/DprA SLOG" evidence="2">
    <location>
        <begin position="82"/>
        <end position="291"/>
    </location>
</feature>
<dbReference type="InterPro" id="IPR003488">
    <property type="entry name" value="DprA"/>
</dbReference>
<name>A0A1I5RDA3_9BACT</name>
<dbReference type="Gene3D" id="3.40.50.450">
    <property type="match status" value="1"/>
</dbReference>
<proteinExistence type="inferred from homology"/>
<gene>
    <name evidence="4" type="ORF">SAMN04515674_10414</name>
</gene>
<dbReference type="PANTHER" id="PTHR43022:SF1">
    <property type="entry name" value="PROTEIN SMF"/>
    <property type="match status" value="1"/>
</dbReference>
<dbReference type="InterPro" id="IPR057666">
    <property type="entry name" value="DrpA_SLOG"/>
</dbReference>
<dbReference type="SUPFAM" id="SSF102405">
    <property type="entry name" value="MCP/YpsA-like"/>
    <property type="match status" value="1"/>
</dbReference>
<dbReference type="Proteomes" id="UP000199306">
    <property type="component" value="Unassembled WGS sequence"/>
</dbReference>
<comment type="similarity">
    <text evidence="1">Belongs to the DprA/Smf family.</text>
</comment>
<dbReference type="NCBIfam" id="TIGR00732">
    <property type="entry name" value="dprA"/>
    <property type="match status" value="1"/>
</dbReference>
<dbReference type="Pfam" id="PF02481">
    <property type="entry name" value="DNA_processg_A"/>
    <property type="match status" value="1"/>
</dbReference>
<sequence>METTEKKLHQIALTLIPKIGDVLVRQLISYCGSAEQVFKTPKGKLLKIPHIGNILADSLQNKSVLEKARKILQQADDSGTKLLFYTDPEYPARLKQLYDAPVLLFYRGNADLNKQRVVAVVGTRQSTEYGKQITEQLVSELKQYNALIVSGLAYGIDIVAHRASLRSQVETIGVMASGIDIVYPKSHKSVAKQMINYGGLLTEHTFGTEPDQRFFPQRNRIIAGMSDAVIVVEAASKGGALITAEFANNYHREVFAVPGPLGKPSSEGCNRLIRNNKAQIFTGTSDFIDSMNWNFSAPDQHIELHPKELDLTGFTENESQVIFLLRQHREMQIDEMAWKTQIYMGQLASLLLNLEFQGIVRSLPGKKYSLVYL</sequence>
<dbReference type="STRING" id="1079859.SAMN04515674_10414"/>
<keyword evidence="5" id="KW-1185">Reference proteome</keyword>
<dbReference type="RefSeq" id="WP_092015103.1">
    <property type="nucleotide sequence ID" value="NZ_FOXH01000004.1"/>
</dbReference>
<dbReference type="InterPro" id="IPR041614">
    <property type="entry name" value="DprA_WH"/>
</dbReference>
<evidence type="ECO:0000256" key="1">
    <source>
        <dbReference type="ARBA" id="ARBA00006525"/>
    </source>
</evidence>
<dbReference type="PANTHER" id="PTHR43022">
    <property type="entry name" value="PROTEIN SMF"/>
    <property type="match status" value="1"/>
</dbReference>
<dbReference type="InterPro" id="IPR010994">
    <property type="entry name" value="RuvA_2-like"/>
</dbReference>
<dbReference type="GO" id="GO:0009294">
    <property type="term" value="P:DNA-mediated transformation"/>
    <property type="evidence" value="ECO:0007669"/>
    <property type="project" value="InterPro"/>
</dbReference>
<reference evidence="4 5" key="1">
    <citation type="submission" date="2016-10" db="EMBL/GenBank/DDBJ databases">
        <authorList>
            <person name="de Groot N.N."/>
        </authorList>
    </citation>
    <scope>NUCLEOTIDE SEQUENCE [LARGE SCALE GENOMIC DNA]</scope>
    <source>
        <strain evidence="5">E92,LMG 26720,CCM 7988</strain>
    </source>
</reference>
<dbReference type="EMBL" id="FOXH01000004">
    <property type="protein sequence ID" value="SFP56301.1"/>
    <property type="molecule type" value="Genomic_DNA"/>
</dbReference>
<evidence type="ECO:0000259" key="3">
    <source>
        <dbReference type="Pfam" id="PF17782"/>
    </source>
</evidence>
<organism evidence="4 5">
    <name type="scientific">Pseudarcicella hirudinis</name>
    <dbReference type="NCBI Taxonomy" id="1079859"/>
    <lineage>
        <taxon>Bacteria</taxon>
        <taxon>Pseudomonadati</taxon>
        <taxon>Bacteroidota</taxon>
        <taxon>Cytophagia</taxon>
        <taxon>Cytophagales</taxon>
        <taxon>Flectobacillaceae</taxon>
        <taxon>Pseudarcicella</taxon>
    </lineage>
</organism>
<dbReference type="AlphaFoldDB" id="A0A1I5RDA3"/>
<evidence type="ECO:0000313" key="5">
    <source>
        <dbReference type="Proteomes" id="UP000199306"/>
    </source>
</evidence>
<dbReference type="Gene3D" id="1.10.10.10">
    <property type="entry name" value="Winged helix-like DNA-binding domain superfamily/Winged helix DNA-binding domain"/>
    <property type="match status" value="1"/>
</dbReference>
<protein>
    <submittedName>
        <fullName evidence="4">DNA processing protein</fullName>
    </submittedName>
</protein>
<dbReference type="Pfam" id="PF17782">
    <property type="entry name" value="WHD_DprA"/>
    <property type="match status" value="1"/>
</dbReference>
<dbReference type="InterPro" id="IPR036388">
    <property type="entry name" value="WH-like_DNA-bd_sf"/>
</dbReference>
<dbReference type="OrthoDB" id="9785707at2"/>
<evidence type="ECO:0000259" key="2">
    <source>
        <dbReference type="Pfam" id="PF02481"/>
    </source>
</evidence>
<dbReference type="SUPFAM" id="SSF47781">
    <property type="entry name" value="RuvA domain 2-like"/>
    <property type="match status" value="1"/>
</dbReference>